<feature type="transmembrane region" description="Helical" evidence="7">
    <location>
        <begin position="276"/>
        <end position="296"/>
    </location>
</feature>
<keyword evidence="3 7" id="KW-0812">Transmembrane</keyword>
<evidence type="ECO:0000256" key="5">
    <source>
        <dbReference type="ARBA" id="ARBA00022989"/>
    </source>
</evidence>
<proteinExistence type="predicted"/>
<dbReference type="GO" id="GO:0051301">
    <property type="term" value="P:cell division"/>
    <property type="evidence" value="ECO:0007669"/>
    <property type="project" value="InterPro"/>
</dbReference>
<dbReference type="NCBIfam" id="TIGR02614">
    <property type="entry name" value="ftsW"/>
    <property type="match status" value="1"/>
</dbReference>
<comment type="subcellular location">
    <subcellularLocation>
        <location evidence="1">Cell membrane</location>
        <topology evidence="1">Multi-pass membrane protein</topology>
    </subcellularLocation>
</comment>
<feature type="transmembrane region" description="Helical" evidence="7">
    <location>
        <begin position="79"/>
        <end position="101"/>
    </location>
</feature>
<evidence type="ECO:0000256" key="6">
    <source>
        <dbReference type="ARBA" id="ARBA00023136"/>
    </source>
</evidence>
<dbReference type="InterPro" id="IPR001182">
    <property type="entry name" value="FtsW/RodA"/>
</dbReference>
<dbReference type="KEGG" id="psua:FLK61_33060"/>
<reference evidence="9" key="1">
    <citation type="submission" date="2019-07" db="EMBL/GenBank/DDBJ databases">
        <title>Bacillus alkalisoli sp. nov. isolated from saline soil.</title>
        <authorList>
            <person name="Sun J.-Q."/>
            <person name="Xu L."/>
        </authorList>
    </citation>
    <scope>NUCLEOTIDE SEQUENCE [LARGE SCALE GENOMIC DNA]</scope>
    <source>
        <strain evidence="9">M4U3P1</strain>
    </source>
</reference>
<gene>
    <name evidence="8" type="primary">spoVE</name>
    <name evidence="8" type="ORF">FLK61_33060</name>
</gene>
<dbReference type="GO" id="GO:0032153">
    <property type="term" value="C:cell division site"/>
    <property type="evidence" value="ECO:0007669"/>
    <property type="project" value="TreeGrafter"/>
</dbReference>
<dbReference type="GO" id="GO:0008360">
    <property type="term" value="P:regulation of cell shape"/>
    <property type="evidence" value="ECO:0007669"/>
    <property type="project" value="UniProtKB-KW"/>
</dbReference>
<dbReference type="InterPro" id="IPR018365">
    <property type="entry name" value="Cell_cycle_FtsW-rel_CS"/>
</dbReference>
<evidence type="ECO:0000313" key="9">
    <source>
        <dbReference type="Proteomes" id="UP000318138"/>
    </source>
</evidence>
<feature type="transmembrane region" description="Helical" evidence="7">
    <location>
        <begin position="191"/>
        <end position="211"/>
    </location>
</feature>
<dbReference type="PANTHER" id="PTHR30474:SF13">
    <property type="entry name" value="STAGE V SPORULATION PROTEIN E"/>
    <property type="match status" value="1"/>
</dbReference>
<keyword evidence="5 7" id="KW-1133">Transmembrane helix</keyword>
<dbReference type="PANTHER" id="PTHR30474">
    <property type="entry name" value="CELL CYCLE PROTEIN"/>
    <property type="match status" value="1"/>
</dbReference>
<dbReference type="EMBL" id="CP041372">
    <property type="protein sequence ID" value="QKS71523.1"/>
    <property type="molecule type" value="Genomic_DNA"/>
</dbReference>
<keyword evidence="4" id="KW-0133">Cell shape</keyword>
<evidence type="ECO:0000256" key="2">
    <source>
        <dbReference type="ARBA" id="ARBA00022475"/>
    </source>
</evidence>
<accession>A0A859FDT6</accession>
<feature type="transmembrane region" description="Helical" evidence="7">
    <location>
        <begin position="342"/>
        <end position="363"/>
    </location>
</feature>
<dbReference type="NCBIfam" id="TIGR02615">
    <property type="entry name" value="spoVE"/>
    <property type="match status" value="1"/>
</dbReference>
<evidence type="ECO:0000256" key="1">
    <source>
        <dbReference type="ARBA" id="ARBA00004651"/>
    </source>
</evidence>
<feature type="transmembrane region" description="Helical" evidence="7">
    <location>
        <begin position="308"/>
        <end position="330"/>
    </location>
</feature>
<feature type="transmembrane region" description="Helical" evidence="7">
    <location>
        <begin position="54"/>
        <end position="72"/>
    </location>
</feature>
<dbReference type="PROSITE" id="PS00428">
    <property type="entry name" value="FTSW_RODA_SPOVE"/>
    <property type="match status" value="1"/>
</dbReference>
<evidence type="ECO:0000313" key="8">
    <source>
        <dbReference type="EMBL" id="QKS71523.1"/>
    </source>
</evidence>
<dbReference type="InterPro" id="IPR013438">
    <property type="entry name" value="SpoVE"/>
</dbReference>
<name>A0A859FDT6_9BACI</name>
<feature type="transmembrane region" description="Helical" evidence="7">
    <location>
        <begin position="142"/>
        <end position="161"/>
    </location>
</feature>
<dbReference type="RefSeq" id="WP_176009558.1">
    <property type="nucleotide sequence ID" value="NZ_CP041372.2"/>
</dbReference>
<dbReference type="InterPro" id="IPR013437">
    <property type="entry name" value="FtsW"/>
</dbReference>
<dbReference type="GO" id="GO:0009252">
    <property type="term" value="P:peptidoglycan biosynthetic process"/>
    <property type="evidence" value="ECO:0007669"/>
    <property type="project" value="InterPro"/>
</dbReference>
<dbReference type="AlphaFoldDB" id="A0A859FDT6"/>
<dbReference type="GO" id="GO:0015648">
    <property type="term" value="F:lipid-linked peptidoglycan transporter activity"/>
    <property type="evidence" value="ECO:0007669"/>
    <property type="project" value="TreeGrafter"/>
</dbReference>
<dbReference type="Proteomes" id="UP000318138">
    <property type="component" value="Chromosome"/>
</dbReference>
<feature type="transmembrane region" description="Helical" evidence="7">
    <location>
        <begin position="14"/>
        <end position="34"/>
    </location>
</feature>
<keyword evidence="6 7" id="KW-0472">Membrane</keyword>
<evidence type="ECO:0000256" key="7">
    <source>
        <dbReference type="SAM" id="Phobius"/>
    </source>
</evidence>
<keyword evidence="2" id="KW-1003">Cell membrane</keyword>
<feature type="transmembrane region" description="Helical" evidence="7">
    <location>
        <begin position="167"/>
        <end position="184"/>
    </location>
</feature>
<organism evidence="8 9">
    <name type="scientific">Paenalkalicoccus suaedae</name>
    <dbReference type="NCBI Taxonomy" id="2592382"/>
    <lineage>
        <taxon>Bacteria</taxon>
        <taxon>Bacillati</taxon>
        <taxon>Bacillota</taxon>
        <taxon>Bacilli</taxon>
        <taxon>Bacillales</taxon>
        <taxon>Bacillaceae</taxon>
        <taxon>Paenalkalicoccus</taxon>
    </lineage>
</organism>
<evidence type="ECO:0000256" key="3">
    <source>
        <dbReference type="ARBA" id="ARBA00022692"/>
    </source>
</evidence>
<keyword evidence="9" id="KW-1185">Reference proteome</keyword>
<protein>
    <submittedName>
        <fullName evidence="8">Stage V sporulation protein E</fullName>
    </submittedName>
</protein>
<evidence type="ECO:0000256" key="4">
    <source>
        <dbReference type="ARBA" id="ARBA00022960"/>
    </source>
</evidence>
<dbReference type="Pfam" id="PF01098">
    <property type="entry name" value="FTSW_RODA_SPOVE"/>
    <property type="match status" value="1"/>
</dbReference>
<dbReference type="GO" id="GO:0005886">
    <property type="term" value="C:plasma membrane"/>
    <property type="evidence" value="ECO:0007669"/>
    <property type="project" value="UniProtKB-SubCell"/>
</dbReference>
<sequence>MEAEVFLLSYKRDWWLLSAITVLIIFGLLMVYSASSVWGEFRFSDPLFFAKRQSLFVCIGILLMIVLSKVHYSIFATYSYLLVAGCFLFLILVLIPGVGLVRGGAQSWLGVGIFSIQPSEFMKLGLILFLSKRLSMGDIDIASWKGLFHMLLWILAAFGLIMLQPDLGTGTVLVGTCIAILFVGGASLKHFFVLFLGAVAGFVALIASAPYRLKRITAFLDPWEDPLGAGFQSIQSLYAVGPGGLLGTGFGGSRQKHFYLPEPQTDFIFAITAEELGFIGACLILLAFFVLFWRGIRIAILAPDRFSSYVATGITSMIMIQVFINISVVIGLMPVTGITLPFFSYGGSSYTLLLVGLGILMNISRQIKR</sequence>
<feature type="transmembrane region" description="Helical" evidence="7">
    <location>
        <begin position="107"/>
        <end position="130"/>
    </location>
</feature>